<organism evidence="1 2">
    <name type="scientific">Natrialba aegyptia DSM 13077</name>
    <dbReference type="NCBI Taxonomy" id="1227491"/>
    <lineage>
        <taxon>Archaea</taxon>
        <taxon>Methanobacteriati</taxon>
        <taxon>Methanobacteriota</taxon>
        <taxon>Stenosarchaea group</taxon>
        <taxon>Halobacteria</taxon>
        <taxon>Halobacteriales</taxon>
        <taxon>Natrialbaceae</taxon>
        <taxon>Natrialba</taxon>
    </lineage>
</organism>
<gene>
    <name evidence="1" type="ORF">C480_07132</name>
</gene>
<dbReference type="PATRIC" id="fig|1227491.4.peg.1472"/>
<protein>
    <submittedName>
        <fullName evidence="1">Uncharacterized protein</fullName>
    </submittedName>
</protein>
<name>M0B787_9EURY</name>
<proteinExistence type="predicted"/>
<dbReference type="RefSeq" id="WP_006664928.1">
    <property type="nucleotide sequence ID" value="NZ_AOIP01000016.1"/>
</dbReference>
<keyword evidence="2" id="KW-1185">Reference proteome</keyword>
<dbReference type="Proteomes" id="UP000011591">
    <property type="component" value="Unassembled WGS sequence"/>
</dbReference>
<dbReference type="AlphaFoldDB" id="M0B787"/>
<comment type="caution">
    <text evidence="1">The sequence shown here is derived from an EMBL/GenBank/DDBJ whole genome shotgun (WGS) entry which is preliminary data.</text>
</comment>
<accession>M0B787</accession>
<dbReference type="EMBL" id="AOIP01000016">
    <property type="protein sequence ID" value="ELZ06786.1"/>
    <property type="molecule type" value="Genomic_DNA"/>
</dbReference>
<evidence type="ECO:0000313" key="1">
    <source>
        <dbReference type="EMBL" id="ELZ06786.1"/>
    </source>
</evidence>
<evidence type="ECO:0000313" key="2">
    <source>
        <dbReference type="Proteomes" id="UP000011591"/>
    </source>
</evidence>
<sequence length="79" mass="9044">MVSQKDLDLVNAEKYGDEIAVWIKKNTGYKEPNVGKDHPVVSVEEVAEEFDLDEDEAREKLTESEFIHSKAVGDIRVFY</sequence>
<reference evidence="1 2" key="1">
    <citation type="journal article" date="2014" name="PLoS Genet.">
        <title>Phylogenetically driven sequencing of extremely halophilic archaea reveals strategies for static and dynamic osmo-response.</title>
        <authorList>
            <person name="Becker E.A."/>
            <person name="Seitzer P.M."/>
            <person name="Tritt A."/>
            <person name="Larsen D."/>
            <person name="Krusor M."/>
            <person name="Yao A.I."/>
            <person name="Wu D."/>
            <person name="Madern D."/>
            <person name="Eisen J.A."/>
            <person name="Darling A.E."/>
            <person name="Facciotti M.T."/>
        </authorList>
    </citation>
    <scope>NUCLEOTIDE SEQUENCE [LARGE SCALE GENOMIC DNA]</scope>
    <source>
        <strain evidence="1 2">DSM 13077</strain>
    </source>
</reference>